<dbReference type="PANTHER" id="PTHR13489">
    <property type="entry name" value="MINI-CHROMOSOME MAINTENANCE COMPLEX-BINDING PROTEIN"/>
    <property type="match status" value="1"/>
</dbReference>
<dbReference type="OMA" id="EEHTEMI"/>
<evidence type="ECO:0000313" key="3">
    <source>
        <dbReference type="EMBL" id="CCA67977.1"/>
    </source>
</evidence>
<dbReference type="GO" id="GO:0003682">
    <property type="term" value="F:chromatin binding"/>
    <property type="evidence" value="ECO:0007669"/>
    <property type="project" value="TreeGrafter"/>
</dbReference>
<accession>G4T9H6</accession>
<dbReference type="FunCoup" id="G4T9H6">
    <property type="interactions" value="11"/>
</dbReference>
<dbReference type="InterPro" id="IPR019140">
    <property type="entry name" value="MCM_complex-bd"/>
</dbReference>
<reference evidence="3 4" key="1">
    <citation type="journal article" date="2011" name="PLoS Pathog.">
        <title>Endophytic Life Strategies Decoded by Genome and Transcriptome Analyses of the Mutualistic Root Symbiont Piriformospora indica.</title>
        <authorList>
            <person name="Zuccaro A."/>
            <person name="Lahrmann U."/>
            <person name="Guldener U."/>
            <person name="Langen G."/>
            <person name="Pfiffi S."/>
            <person name="Biedenkopf D."/>
            <person name="Wong P."/>
            <person name="Samans B."/>
            <person name="Grimm C."/>
            <person name="Basiewicz M."/>
            <person name="Murat C."/>
            <person name="Martin F."/>
            <person name="Kogel K.H."/>
        </authorList>
    </citation>
    <scope>NUCLEOTIDE SEQUENCE [LARGE SCALE GENOMIC DNA]</scope>
    <source>
        <strain evidence="3 4">DSM 11827</strain>
    </source>
</reference>
<keyword evidence="4" id="KW-1185">Reference proteome</keyword>
<proteinExistence type="predicted"/>
<dbReference type="Proteomes" id="UP000007148">
    <property type="component" value="Unassembled WGS sequence"/>
</dbReference>
<dbReference type="eggNOG" id="KOG2545">
    <property type="taxonomic scope" value="Eukaryota"/>
</dbReference>
<dbReference type="PANTHER" id="PTHR13489:SF0">
    <property type="entry name" value="MINI-CHROMOSOME MAINTENANCE COMPLEX-BINDING PROTEIN"/>
    <property type="match status" value="1"/>
</dbReference>
<comment type="subcellular location">
    <subcellularLocation>
        <location evidence="1">Nucleus</location>
    </subcellularLocation>
</comment>
<dbReference type="GO" id="GO:0005634">
    <property type="term" value="C:nucleus"/>
    <property type="evidence" value="ECO:0007669"/>
    <property type="project" value="UniProtKB-SubCell"/>
</dbReference>
<sequence>MVSPVLFDTILDPSKELRELFVDQDHNGFGAIVERHFKQILLPHEAFYQIPPLNISRPPTVHRQRSIVRFVAMVQDTSREGEVYMGVLDDKSCGGWGLYEEMARSQSQDEEQSAVDYSRLQERDSVWAVTVPGQSIWSRDAVSGPDFPPPTVPTKYTCPKPLKNPGGDIGAFGVSLKIYHDQGNLKPGEVKTFVGILDEEPSFDDMEEESQPIPTLHVLFTVDALDTDPYNFSSLRDTLFEANIRANLLQWIADEALGGDTEAATWVLLTALTKVQSRTPPILPLSVTIGSFSDSLDGASNIPTLVHVLRQLIPTVSPLQLTLDTLNGKPFMPTSVDEDVQAGILQHPAGTMFIVSESGIKEVKVTEAGMKNLAALQSVISTQTLSYVFPYSSFSFPVDFSFLSLTKGRKSAFLTTDVVVPLKGAKSGDELARELYKGEDEVHLPPKATLEKFRSYISSCRTTTVMLDDDVGKFIEDEFVRTRQDNSDAVSSDDLVRRMSIAKLLSASMMQPKLTKETWKLAVTMDEKAKSGR</sequence>
<comment type="caution">
    <text evidence="3">The sequence shown here is derived from an EMBL/GenBank/DDBJ whole genome shotgun (WGS) entry which is preliminary data.</text>
</comment>
<dbReference type="HOGENOM" id="CLU_029811_2_0_1"/>
<dbReference type="Pfam" id="PF09739">
    <property type="entry name" value="MCM_bind"/>
    <property type="match status" value="2"/>
</dbReference>
<evidence type="ECO:0000313" key="4">
    <source>
        <dbReference type="Proteomes" id="UP000007148"/>
    </source>
</evidence>
<name>G4T9H6_SERID</name>
<evidence type="ECO:0008006" key="5">
    <source>
        <dbReference type="Google" id="ProtNLM"/>
    </source>
</evidence>
<dbReference type="STRING" id="1109443.G4T9H6"/>
<gene>
    <name evidence="3" type="ORF">PIIN_01844</name>
</gene>
<evidence type="ECO:0000256" key="2">
    <source>
        <dbReference type="ARBA" id="ARBA00023242"/>
    </source>
</evidence>
<dbReference type="GO" id="GO:0006261">
    <property type="term" value="P:DNA-templated DNA replication"/>
    <property type="evidence" value="ECO:0007669"/>
    <property type="project" value="TreeGrafter"/>
</dbReference>
<dbReference type="InParanoid" id="G4T9H6"/>
<dbReference type="OrthoDB" id="329666at2759"/>
<dbReference type="AlphaFoldDB" id="G4T9H6"/>
<keyword evidence="2" id="KW-0539">Nucleus</keyword>
<protein>
    <recommendedName>
        <fullName evidence="5">Mini-chromosome maintenance complex-binding protein</fullName>
    </recommendedName>
</protein>
<organism evidence="3 4">
    <name type="scientific">Serendipita indica (strain DSM 11827)</name>
    <name type="common">Root endophyte fungus</name>
    <name type="synonym">Piriformospora indica</name>
    <dbReference type="NCBI Taxonomy" id="1109443"/>
    <lineage>
        <taxon>Eukaryota</taxon>
        <taxon>Fungi</taxon>
        <taxon>Dikarya</taxon>
        <taxon>Basidiomycota</taxon>
        <taxon>Agaricomycotina</taxon>
        <taxon>Agaricomycetes</taxon>
        <taxon>Sebacinales</taxon>
        <taxon>Serendipitaceae</taxon>
        <taxon>Serendipita</taxon>
    </lineage>
</organism>
<dbReference type="EMBL" id="CAFZ01000023">
    <property type="protein sequence ID" value="CCA67977.1"/>
    <property type="molecule type" value="Genomic_DNA"/>
</dbReference>
<evidence type="ECO:0000256" key="1">
    <source>
        <dbReference type="ARBA" id="ARBA00004123"/>
    </source>
</evidence>